<protein>
    <submittedName>
        <fullName evidence="1">Uncharacterized protein</fullName>
    </submittedName>
</protein>
<dbReference type="AlphaFoldDB" id="A0A7G9W4Q2"/>
<gene>
    <name evidence="1" type="ORF">HYG86_02220</name>
</gene>
<name>A0A7G9W4Q2_ALKCA</name>
<dbReference type="Proteomes" id="UP000516160">
    <property type="component" value="Chromosome"/>
</dbReference>
<evidence type="ECO:0000313" key="2">
    <source>
        <dbReference type="Proteomes" id="UP000516160"/>
    </source>
</evidence>
<accession>A0A7G9W4Q2</accession>
<dbReference type="KEGG" id="acae:HYG86_02220"/>
<proteinExistence type="predicted"/>
<organism evidence="1 2">
    <name type="scientific">Alkalicella caledoniensis</name>
    <dbReference type="NCBI Taxonomy" id="2731377"/>
    <lineage>
        <taxon>Bacteria</taxon>
        <taxon>Bacillati</taxon>
        <taxon>Bacillota</taxon>
        <taxon>Clostridia</taxon>
        <taxon>Eubacteriales</taxon>
        <taxon>Proteinivoracaceae</taxon>
        <taxon>Alkalicella</taxon>
    </lineage>
</organism>
<sequence length="83" mass="9671">MRKDELRSLLEAKGIGSKGITNRIYWCSKIEEDYNINLDNICRSEGKVKRLVEDIESNSVYKKSEKRNLIISLTKYVDLFKGN</sequence>
<dbReference type="EMBL" id="CP058559">
    <property type="protein sequence ID" value="QNO13664.1"/>
    <property type="molecule type" value="Genomic_DNA"/>
</dbReference>
<evidence type="ECO:0000313" key="1">
    <source>
        <dbReference type="EMBL" id="QNO13664.1"/>
    </source>
</evidence>
<dbReference type="RefSeq" id="WP_213167331.1">
    <property type="nucleotide sequence ID" value="NZ_CP058559.1"/>
</dbReference>
<reference evidence="1 2" key="1">
    <citation type="submission" date="2020-07" db="EMBL/GenBank/DDBJ databases">
        <title>Alkalicella. sp. LB2 genome.</title>
        <authorList>
            <person name="Postec A."/>
            <person name="Quemeneur M."/>
        </authorList>
    </citation>
    <scope>NUCLEOTIDE SEQUENCE [LARGE SCALE GENOMIC DNA]</scope>
    <source>
        <strain evidence="1 2">LB2</strain>
    </source>
</reference>
<keyword evidence="2" id="KW-1185">Reference proteome</keyword>